<keyword evidence="4" id="KW-0813">Transport</keyword>
<keyword evidence="9 16" id="KW-1133">Transmembrane helix</keyword>
<dbReference type="InterPro" id="IPR002355">
    <property type="entry name" value="Cu_oxidase_Cu_BS"/>
</dbReference>
<dbReference type="GO" id="GO:0005507">
    <property type="term" value="F:copper ion binding"/>
    <property type="evidence" value="ECO:0007669"/>
    <property type="project" value="InterPro"/>
</dbReference>
<feature type="transmembrane region" description="Helical" evidence="16">
    <location>
        <begin position="40"/>
        <end position="60"/>
    </location>
</feature>
<keyword evidence="14" id="KW-1015">Disulfide bond</keyword>
<keyword evidence="7" id="KW-0732">Signal</keyword>
<evidence type="ECO:0000256" key="13">
    <source>
        <dbReference type="ARBA" id="ARBA00023136"/>
    </source>
</evidence>
<evidence type="ECO:0000256" key="6">
    <source>
        <dbReference type="ARBA" id="ARBA00022723"/>
    </source>
</evidence>
<keyword evidence="10" id="KW-0560">Oxidoreductase</keyword>
<keyword evidence="15" id="KW-0325">Glycoprotein</keyword>
<dbReference type="InterPro" id="IPR011707">
    <property type="entry name" value="Cu-oxidase-like_N"/>
</dbReference>
<dbReference type="GO" id="GO:0016020">
    <property type="term" value="C:membrane"/>
    <property type="evidence" value="ECO:0007669"/>
    <property type="project" value="UniProtKB-SubCell"/>
</dbReference>
<evidence type="ECO:0000256" key="9">
    <source>
        <dbReference type="ARBA" id="ARBA00022989"/>
    </source>
</evidence>
<dbReference type="KEGG" id="nps:KRR39_02875"/>
<comment type="similarity">
    <text evidence="3">Belongs to the multicopper oxidase family.</text>
</comment>
<reference evidence="19" key="1">
    <citation type="submission" date="2021-06" db="EMBL/GenBank/DDBJ databases">
        <title>Complete genome sequence of Nocardioides sp. G188.</title>
        <authorList>
            <person name="Im W.-T."/>
        </authorList>
    </citation>
    <scope>NUCLEOTIDE SEQUENCE</scope>
    <source>
        <strain evidence="19">G188</strain>
    </source>
</reference>
<evidence type="ECO:0000256" key="7">
    <source>
        <dbReference type="ARBA" id="ARBA00022729"/>
    </source>
</evidence>
<dbReference type="RefSeq" id="WP_216940639.1">
    <property type="nucleotide sequence ID" value="NZ_CP077062.1"/>
</dbReference>
<comment type="subcellular location">
    <subcellularLocation>
        <location evidence="2">Membrane</location>
        <topology evidence="2">Single-pass membrane protein</topology>
    </subcellularLocation>
</comment>
<dbReference type="FunFam" id="2.60.40.420:FF:000002">
    <property type="entry name" value="Hephaestin like 1"/>
    <property type="match status" value="1"/>
</dbReference>
<feature type="domain" description="Plastocyanin-like" evidence="18">
    <location>
        <begin position="271"/>
        <end position="381"/>
    </location>
</feature>
<evidence type="ECO:0000256" key="15">
    <source>
        <dbReference type="ARBA" id="ARBA00023180"/>
    </source>
</evidence>
<dbReference type="Pfam" id="PF07731">
    <property type="entry name" value="Cu-oxidase_2"/>
    <property type="match status" value="1"/>
</dbReference>
<dbReference type="PROSITE" id="PS00080">
    <property type="entry name" value="MULTICOPPER_OXIDASE2"/>
    <property type="match status" value="1"/>
</dbReference>
<evidence type="ECO:0000313" key="20">
    <source>
        <dbReference type="Proteomes" id="UP000683575"/>
    </source>
</evidence>
<evidence type="ECO:0000256" key="2">
    <source>
        <dbReference type="ARBA" id="ARBA00004167"/>
    </source>
</evidence>
<dbReference type="Pfam" id="PF07732">
    <property type="entry name" value="Cu-oxidase_3"/>
    <property type="match status" value="1"/>
</dbReference>
<dbReference type="InterPro" id="IPR045087">
    <property type="entry name" value="Cu-oxidase_fam"/>
</dbReference>
<keyword evidence="5 16" id="KW-0812">Transmembrane</keyword>
<evidence type="ECO:0000259" key="17">
    <source>
        <dbReference type="Pfam" id="PF07731"/>
    </source>
</evidence>
<evidence type="ECO:0000256" key="14">
    <source>
        <dbReference type="ARBA" id="ARBA00023157"/>
    </source>
</evidence>
<evidence type="ECO:0000256" key="3">
    <source>
        <dbReference type="ARBA" id="ARBA00010609"/>
    </source>
</evidence>
<dbReference type="PANTHER" id="PTHR11709:SF394">
    <property type="entry name" value="FI03373P-RELATED"/>
    <property type="match status" value="1"/>
</dbReference>
<keyword evidence="11" id="KW-0186">Copper</keyword>
<evidence type="ECO:0000256" key="1">
    <source>
        <dbReference type="ARBA" id="ARBA00001935"/>
    </source>
</evidence>
<organism evidence="19 20">
    <name type="scientific">Nocardioides panacis</name>
    <dbReference type="NCBI Taxonomy" id="2849501"/>
    <lineage>
        <taxon>Bacteria</taxon>
        <taxon>Bacillati</taxon>
        <taxon>Actinomycetota</taxon>
        <taxon>Actinomycetes</taxon>
        <taxon>Propionibacteriales</taxon>
        <taxon>Nocardioidaceae</taxon>
        <taxon>Nocardioides</taxon>
    </lineage>
</organism>
<dbReference type="InterPro" id="IPR033138">
    <property type="entry name" value="Cu_oxidase_CS"/>
</dbReference>
<keyword evidence="12" id="KW-0406">Ion transport</keyword>
<dbReference type="EMBL" id="CP077062">
    <property type="protein sequence ID" value="QWZ08812.1"/>
    <property type="molecule type" value="Genomic_DNA"/>
</dbReference>
<feature type="transmembrane region" description="Helical" evidence="16">
    <location>
        <begin position="103"/>
        <end position="121"/>
    </location>
</feature>
<evidence type="ECO:0000256" key="8">
    <source>
        <dbReference type="ARBA" id="ARBA00022737"/>
    </source>
</evidence>
<gene>
    <name evidence="19" type="ORF">KRR39_02875</name>
</gene>
<dbReference type="Proteomes" id="UP000683575">
    <property type="component" value="Chromosome"/>
</dbReference>
<name>A0A975Y0T8_9ACTN</name>
<dbReference type="GO" id="GO:0006811">
    <property type="term" value="P:monoatomic ion transport"/>
    <property type="evidence" value="ECO:0007669"/>
    <property type="project" value="UniProtKB-KW"/>
</dbReference>
<protein>
    <submittedName>
        <fullName evidence="19">Multicopper oxidase domain-containing protein</fullName>
    </submittedName>
</protein>
<accession>A0A975Y0T8</accession>
<evidence type="ECO:0000256" key="11">
    <source>
        <dbReference type="ARBA" id="ARBA00023008"/>
    </source>
</evidence>
<evidence type="ECO:0000313" key="19">
    <source>
        <dbReference type="EMBL" id="QWZ08812.1"/>
    </source>
</evidence>
<proteinExistence type="inferred from homology"/>
<keyword evidence="20" id="KW-1185">Reference proteome</keyword>
<feature type="transmembrane region" description="Helical" evidence="16">
    <location>
        <begin position="65"/>
        <end position="83"/>
    </location>
</feature>
<comment type="cofactor">
    <cofactor evidence="1">
        <name>Cu cation</name>
        <dbReference type="ChEBI" id="CHEBI:23378"/>
    </cofactor>
</comment>
<dbReference type="AlphaFoldDB" id="A0A975Y0T8"/>
<keyword evidence="13 16" id="KW-0472">Membrane</keyword>
<evidence type="ECO:0000256" key="4">
    <source>
        <dbReference type="ARBA" id="ARBA00022448"/>
    </source>
</evidence>
<evidence type="ECO:0000259" key="18">
    <source>
        <dbReference type="Pfam" id="PF07732"/>
    </source>
</evidence>
<evidence type="ECO:0000256" key="5">
    <source>
        <dbReference type="ARBA" id="ARBA00022692"/>
    </source>
</evidence>
<dbReference type="GO" id="GO:0016491">
    <property type="term" value="F:oxidoreductase activity"/>
    <property type="evidence" value="ECO:0007669"/>
    <property type="project" value="UniProtKB-KW"/>
</dbReference>
<keyword evidence="8" id="KW-0677">Repeat</keyword>
<sequence>MAAQGAEKARLRLPTAAAALVAAAAHVPVTGEHLREATYIGVLFVALEIAMVCLAVLLVVADRPVVWAASVVVPVLAIVAYVASRTVGLPQIADDVGRWTEPLGVVSVAAEATMALLALVHHLPAARLGTARATPAVLALVLLAGGLAATGEAAARSDVPHRHGGHMGAHRGAPAEAGAAYWSDVAGRRAGGGVVRRYYVSADLVQWDYAPGGINVITRHPFDEDESAQVFVGGGPGRIGSRYTKCLYRGYTDASFRKRSPRPASDAYLGVLGPVIRAEVGDTIRVVFRNACSFPASMHPHGVFYAKASEGAPYADGTSGARKADDAVPPGGRHTYVWKVPGRAGPGPHDGSSVMWMYHSHTDEIGDTYAGLIGPMVVTARGRARPDGSPKDVDREVFASFFIDNETQSPLLAENMARYGTPPMPADPDDDEEFVESNLKHSINGYLYGTMPMITVHRGQHVRWYVMSMGTEVDLHTPHWHGNDVVVSGMRMDVVSLLPAGMVVADMVPDAPGTWLFHCHVNDHIAAGMQTRYRVT</sequence>
<keyword evidence="6" id="KW-0479">Metal-binding</keyword>
<feature type="domain" description="Plastocyanin-like" evidence="17">
    <location>
        <begin position="442"/>
        <end position="535"/>
    </location>
</feature>
<evidence type="ECO:0000256" key="12">
    <source>
        <dbReference type="ARBA" id="ARBA00023065"/>
    </source>
</evidence>
<dbReference type="PROSITE" id="PS00079">
    <property type="entry name" value="MULTICOPPER_OXIDASE1"/>
    <property type="match status" value="1"/>
</dbReference>
<evidence type="ECO:0000256" key="10">
    <source>
        <dbReference type="ARBA" id="ARBA00023002"/>
    </source>
</evidence>
<evidence type="ECO:0000256" key="16">
    <source>
        <dbReference type="SAM" id="Phobius"/>
    </source>
</evidence>
<dbReference type="PANTHER" id="PTHR11709">
    <property type="entry name" value="MULTI-COPPER OXIDASE"/>
    <property type="match status" value="1"/>
</dbReference>
<dbReference type="InterPro" id="IPR011706">
    <property type="entry name" value="Cu-oxidase_C"/>
</dbReference>